<accession>A0A147K5S4</accession>
<evidence type="ECO:0000313" key="3">
    <source>
        <dbReference type="Proteomes" id="UP000074108"/>
    </source>
</evidence>
<name>A0A147K5S4_9BACI</name>
<gene>
    <name evidence="2" type="ORF">Q75_12930</name>
</gene>
<evidence type="ECO:0000256" key="1">
    <source>
        <dbReference type="SAM" id="MobiDB-lite"/>
    </source>
</evidence>
<dbReference type="EMBL" id="LDYG01000042">
    <property type="protein sequence ID" value="KUP05160.1"/>
    <property type="molecule type" value="Genomic_DNA"/>
</dbReference>
<evidence type="ECO:0000313" key="2">
    <source>
        <dbReference type="EMBL" id="KUP05160.1"/>
    </source>
</evidence>
<dbReference type="Proteomes" id="UP000074108">
    <property type="component" value="Unassembled WGS sequence"/>
</dbReference>
<feature type="region of interest" description="Disordered" evidence="1">
    <location>
        <begin position="1"/>
        <end position="25"/>
    </location>
</feature>
<organism evidence="2 3">
    <name type="scientific">Bacillus coahuilensis p1.1.43</name>
    <dbReference type="NCBI Taxonomy" id="1150625"/>
    <lineage>
        <taxon>Bacteria</taxon>
        <taxon>Bacillati</taxon>
        <taxon>Bacillota</taxon>
        <taxon>Bacilli</taxon>
        <taxon>Bacillales</taxon>
        <taxon>Bacillaceae</taxon>
        <taxon>Bacillus</taxon>
    </lineage>
</organism>
<sequence>MREKAKMRHAVAEARHPNPQKCDEETRVVGSASTMNENNGGVRHALAIARHPPPGNCEEETRASPPTENKAILQKSIKLWNRAKKRSCKSGSVSLLIQFS</sequence>
<comment type="caution">
    <text evidence="2">The sequence shown here is derived from an EMBL/GenBank/DDBJ whole genome shotgun (WGS) entry which is preliminary data.</text>
</comment>
<reference evidence="2 3" key="1">
    <citation type="journal article" date="2016" name="Front. Microbiol.">
        <title>Microevolution Analysis of Bacillus coahuilensis Unveils Differences in Phosphorus Acquisition Strategies and Their Regulation.</title>
        <authorList>
            <person name="Gomez-Lunar Z."/>
            <person name="Hernandez-Gonzalez I."/>
            <person name="Rodriguez-Torres M.D."/>
            <person name="Souza V."/>
            <person name="Olmedo-Alvarez G."/>
        </authorList>
    </citation>
    <scope>NUCLEOTIDE SEQUENCE [LARGE SCALE GENOMIC DNA]</scope>
    <source>
        <strain evidence="3">p1.1.43</strain>
    </source>
</reference>
<proteinExistence type="predicted"/>
<dbReference type="AlphaFoldDB" id="A0A147K5S4"/>
<protein>
    <submittedName>
        <fullName evidence="2">Uncharacterized protein</fullName>
    </submittedName>
</protein>
<keyword evidence="3" id="KW-1185">Reference proteome</keyword>
<feature type="region of interest" description="Disordered" evidence="1">
    <location>
        <begin position="48"/>
        <end position="69"/>
    </location>
</feature>